<gene>
    <name evidence="1" type="ORF">MSG28_009472</name>
</gene>
<evidence type="ECO:0000313" key="2">
    <source>
        <dbReference type="Proteomes" id="UP001064048"/>
    </source>
</evidence>
<dbReference type="Proteomes" id="UP001064048">
    <property type="component" value="Chromosome 16"/>
</dbReference>
<reference evidence="1 2" key="1">
    <citation type="journal article" date="2022" name="Genome Biol. Evol.">
        <title>The Spruce Budworm Genome: Reconstructing the Evolutionary History of Antifreeze Proteins.</title>
        <authorList>
            <person name="Beliveau C."/>
            <person name="Gagne P."/>
            <person name="Picq S."/>
            <person name="Vernygora O."/>
            <person name="Keeling C.I."/>
            <person name="Pinkney K."/>
            <person name="Doucet D."/>
            <person name="Wen F."/>
            <person name="Johnston J.S."/>
            <person name="Maaroufi H."/>
            <person name="Boyle B."/>
            <person name="Laroche J."/>
            <person name="Dewar K."/>
            <person name="Juretic N."/>
            <person name="Blackburn G."/>
            <person name="Nisole A."/>
            <person name="Brunet B."/>
            <person name="Brandao M."/>
            <person name="Lumley L."/>
            <person name="Duan J."/>
            <person name="Quan G."/>
            <person name="Lucarotti C.J."/>
            <person name="Roe A.D."/>
            <person name="Sperling F.A.H."/>
            <person name="Levesque R.C."/>
            <person name="Cusson M."/>
        </authorList>
    </citation>
    <scope>NUCLEOTIDE SEQUENCE [LARGE SCALE GENOMIC DNA]</scope>
    <source>
        <strain evidence="1">Glfc:IPQL:Cfum</strain>
    </source>
</reference>
<dbReference type="EMBL" id="CM046116">
    <property type="protein sequence ID" value="KAI8421392.1"/>
    <property type="molecule type" value="Genomic_DNA"/>
</dbReference>
<evidence type="ECO:0000313" key="1">
    <source>
        <dbReference type="EMBL" id="KAI8421392.1"/>
    </source>
</evidence>
<name>A0ACC0JBC4_CHOFU</name>
<accession>A0ACC0JBC4</accession>
<keyword evidence="2" id="KW-1185">Reference proteome</keyword>
<protein>
    <submittedName>
        <fullName evidence="1">Uncharacterized protein</fullName>
    </submittedName>
</protein>
<organism evidence="1 2">
    <name type="scientific">Choristoneura fumiferana</name>
    <name type="common">Spruce budworm moth</name>
    <name type="synonym">Archips fumiferana</name>
    <dbReference type="NCBI Taxonomy" id="7141"/>
    <lineage>
        <taxon>Eukaryota</taxon>
        <taxon>Metazoa</taxon>
        <taxon>Ecdysozoa</taxon>
        <taxon>Arthropoda</taxon>
        <taxon>Hexapoda</taxon>
        <taxon>Insecta</taxon>
        <taxon>Pterygota</taxon>
        <taxon>Neoptera</taxon>
        <taxon>Endopterygota</taxon>
        <taxon>Lepidoptera</taxon>
        <taxon>Glossata</taxon>
        <taxon>Ditrysia</taxon>
        <taxon>Tortricoidea</taxon>
        <taxon>Tortricidae</taxon>
        <taxon>Tortricinae</taxon>
        <taxon>Choristoneura</taxon>
    </lineage>
</organism>
<proteinExistence type="predicted"/>
<sequence>MPLIDITNPYIIKFLVESYEKTSKLRLRWNLHHQEQLQQAATLNREEKGITDIDVIRAPMEGGLAAITRDHVSSGYNRRRTPIRDTKTVPGISSMRKGHSIVDIGLGDSKDEPKLARPDTDFSPDPIMRPVDPKLTEILYKDIPVYGREVYLRHRNHINPEDKYYFAETSYWDYGWRLKDSFFRKNQPQCGRVWKLTKSIRSRTGPQPDPAHYKDSDMPGPTKCT</sequence>
<comment type="caution">
    <text evidence="1">The sequence shown here is derived from an EMBL/GenBank/DDBJ whole genome shotgun (WGS) entry which is preliminary data.</text>
</comment>